<dbReference type="GO" id="GO:0015986">
    <property type="term" value="P:proton motive force-driven ATP synthesis"/>
    <property type="evidence" value="ECO:0007669"/>
    <property type="project" value="InterPro"/>
</dbReference>
<dbReference type="Gene3D" id="1.10.246.110">
    <property type="entry name" value="Mitochondrial ATP synthase-coupling factor 6"/>
    <property type="match status" value="1"/>
</dbReference>
<dbReference type="GO" id="GO:0045259">
    <property type="term" value="C:proton-transporting ATP synthase complex"/>
    <property type="evidence" value="ECO:0007669"/>
    <property type="project" value="InterPro"/>
</dbReference>
<evidence type="ECO:0000313" key="1">
    <source>
        <dbReference type="EMBL" id="KJH52609.1"/>
    </source>
</evidence>
<dbReference type="GO" id="GO:0015078">
    <property type="term" value="F:proton transmembrane transporter activity"/>
    <property type="evidence" value="ECO:0007669"/>
    <property type="project" value="InterPro"/>
</dbReference>
<evidence type="ECO:0000313" key="2">
    <source>
        <dbReference type="Proteomes" id="UP000053766"/>
    </source>
</evidence>
<reference evidence="1 2" key="1">
    <citation type="submission" date="2013-11" db="EMBL/GenBank/DDBJ databases">
        <title>Draft genome of the bovine lungworm Dictyocaulus viviparus.</title>
        <authorList>
            <person name="Mitreva M."/>
        </authorList>
    </citation>
    <scope>NUCLEOTIDE SEQUENCE [LARGE SCALE GENOMIC DNA]</scope>
    <source>
        <strain evidence="1 2">HannoverDv2000</strain>
    </source>
</reference>
<sequence>MICTIQSIRCISTIKQDLVQQAFIKKIREYGQKSGDLFSQDANVKKAFHDELNRLAAKFHLANADVVNTLPVDFEIPKIDSSVQQILEGVSLQTLVEDVQKQKADYIASKEAKKAAEEARLTALKH</sequence>
<reference evidence="2" key="2">
    <citation type="journal article" date="2016" name="Sci. Rep.">
        <title>Dictyocaulus viviparus genome, variome and transcriptome elucidate lungworm biology and support future intervention.</title>
        <authorList>
            <person name="McNulty S.N."/>
            <person name="Strube C."/>
            <person name="Rosa B.A."/>
            <person name="Martin J.C."/>
            <person name="Tyagi R."/>
            <person name="Choi Y.J."/>
            <person name="Wang Q."/>
            <person name="Hallsworth Pepin K."/>
            <person name="Zhang X."/>
            <person name="Ozersky P."/>
            <person name="Wilson R.K."/>
            <person name="Sternberg P.W."/>
            <person name="Gasser R.B."/>
            <person name="Mitreva M."/>
        </authorList>
    </citation>
    <scope>NUCLEOTIDE SEQUENCE [LARGE SCALE GENOMIC DNA]</scope>
    <source>
        <strain evidence="2">HannoverDv2000</strain>
    </source>
</reference>
<protein>
    <submittedName>
        <fullName evidence="1">Uncharacterized protein</fullName>
    </submittedName>
</protein>
<accession>A0A0D8Y9D2</accession>
<dbReference type="InterPro" id="IPR036204">
    <property type="entry name" value="ATP_synth_f6_sf_mt"/>
</dbReference>
<organism evidence="1 2">
    <name type="scientific">Dictyocaulus viviparus</name>
    <name type="common">Bovine lungworm</name>
    <dbReference type="NCBI Taxonomy" id="29172"/>
    <lineage>
        <taxon>Eukaryota</taxon>
        <taxon>Metazoa</taxon>
        <taxon>Ecdysozoa</taxon>
        <taxon>Nematoda</taxon>
        <taxon>Chromadorea</taxon>
        <taxon>Rhabditida</taxon>
        <taxon>Rhabditina</taxon>
        <taxon>Rhabditomorpha</taxon>
        <taxon>Strongyloidea</taxon>
        <taxon>Metastrongylidae</taxon>
        <taxon>Dictyocaulus</taxon>
    </lineage>
</organism>
<name>A0A0D8Y9D2_DICVI</name>
<dbReference type="Proteomes" id="UP000053766">
    <property type="component" value="Unassembled WGS sequence"/>
</dbReference>
<keyword evidence="2" id="KW-1185">Reference proteome</keyword>
<dbReference type="EMBL" id="KN716162">
    <property type="protein sequence ID" value="KJH52609.1"/>
    <property type="molecule type" value="Genomic_DNA"/>
</dbReference>
<dbReference type="AlphaFoldDB" id="A0A0D8Y9D2"/>
<dbReference type="SUPFAM" id="SSF111357">
    <property type="entry name" value="Mitochondrial ATP synthase coupling factor 6"/>
    <property type="match status" value="1"/>
</dbReference>
<gene>
    <name evidence="1" type="ORF">DICVIV_01194</name>
</gene>
<dbReference type="OrthoDB" id="8902296at2759"/>
<proteinExistence type="predicted"/>
<dbReference type="STRING" id="29172.A0A0D8Y9D2"/>